<dbReference type="InterPro" id="IPR029063">
    <property type="entry name" value="SAM-dependent_MTases_sf"/>
</dbReference>
<dbReference type="InterPro" id="IPR011639">
    <property type="entry name" value="MethylTrfase_TaqI-like_dom"/>
</dbReference>
<evidence type="ECO:0000256" key="3">
    <source>
        <dbReference type="ARBA" id="ARBA00022679"/>
    </source>
</evidence>
<protein>
    <recommendedName>
        <fullName evidence="1">site-specific DNA-methyltransferase (adenine-specific)</fullName>
        <ecNumber evidence="1">2.1.1.72</ecNumber>
    </recommendedName>
</protein>
<feature type="non-terminal residue" evidence="7">
    <location>
        <position position="1"/>
    </location>
</feature>
<name>A0A5J4PKC3_9ZZZZ</name>
<dbReference type="InterPro" id="IPR050953">
    <property type="entry name" value="N4_N6_ade-DNA_methylase"/>
</dbReference>
<proteinExistence type="predicted"/>
<evidence type="ECO:0000256" key="1">
    <source>
        <dbReference type="ARBA" id="ARBA00011900"/>
    </source>
</evidence>
<keyword evidence="4" id="KW-0949">S-adenosyl-L-methionine</keyword>
<sequence length="306" mass="35636">TGDLYCLFYERGYQLLKSLGRLCFITSNKWMRAGYGESSRKFLTENTNPEQLIDFAGVKVFESATVDTNILMFAKDKNRQQTQACIVKKEGIKDLSVFIRQSSSVCHFGSGSWVVLSPIEQRIKAKIEAVGTPLKDWDIQINYGIKTGFNDAFIISGEKRKELIKQDPKSEKIIRPILRGRDIKRYGYDFADLWLINTHNGIKEKGVKPIDINNYPVIKNHLDKYYPELEKRADKGDTPYNLRNCTYMEDFYKQKIVYPNMTKFLPFYFDNLGFYQNDKSFMIIGKHLAYLTAFFNSSLFKYCFID</sequence>
<evidence type="ECO:0000259" key="6">
    <source>
        <dbReference type="Pfam" id="PF07669"/>
    </source>
</evidence>
<gene>
    <name evidence="7" type="ORF">EZS27_039177</name>
</gene>
<dbReference type="Gene3D" id="3.40.50.150">
    <property type="entry name" value="Vaccinia Virus protein VP39"/>
    <property type="match status" value="1"/>
</dbReference>
<keyword evidence="2" id="KW-0489">Methyltransferase</keyword>
<dbReference type="SUPFAM" id="SSF53335">
    <property type="entry name" value="S-adenosyl-L-methionine-dependent methyltransferases"/>
    <property type="match status" value="1"/>
</dbReference>
<comment type="catalytic activity">
    <reaction evidence="5">
        <text>a 2'-deoxyadenosine in DNA + S-adenosyl-L-methionine = an N(6)-methyl-2'-deoxyadenosine in DNA + S-adenosyl-L-homocysteine + H(+)</text>
        <dbReference type="Rhea" id="RHEA:15197"/>
        <dbReference type="Rhea" id="RHEA-COMP:12418"/>
        <dbReference type="Rhea" id="RHEA-COMP:12419"/>
        <dbReference type="ChEBI" id="CHEBI:15378"/>
        <dbReference type="ChEBI" id="CHEBI:57856"/>
        <dbReference type="ChEBI" id="CHEBI:59789"/>
        <dbReference type="ChEBI" id="CHEBI:90615"/>
        <dbReference type="ChEBI" id="CHEBI:90616"/>
        <dbReference type="EC" id="2.1.1.72"/>
    </reaction>
</comment>
<comment type="caution">
    <text evidence="7">The sequence shown here is derived from an EMBL/GenBank/DDBJ whole genome shotgun (WGS) entry which is preliminary data.</text>
</comment>
<dbReference type="PANTHER" id="PTHR33841:SF1">
    <property type="entry name" value="DNA METHYLTRANSFERASE A"/>
    <property type="match status" value="1"/>
</dbReference>
<dbReference type="Pfam" id="PF07669">
    <property type="entry name" value="Eco57I"/>
    <property type="match status" value="1"/>
</dbReference>
<organism evidence="7">
    <name type="scientific">termite gut metagenome</name>
    <dbReference type="NCBI Taxonomy" id="433724"/>
    <lineage>
        <taxon>unclassified sequences</taxon>
        <taxon>metagenomes</taxon>
        <taxon>organismal metagenomes</taxon>
    </lineage>
</organism>
<dbReference type="EMBL" id="SNRY01008014">
    <property type="protein sequence ID" value="KAA6309301.1"/>
    <property type="molecule type" value="Genomic_DNA"/>
</dbReference>
<feature type="domain" description="Type II methyltransferase M.TaqI-like" evidence="6">
    <location>
        <begin position="2"/>
        <end position="61"/>
    </location>
</feature>
<keyword evidence="3" id="KW-0808">Transferase</keyword>
<dbReference type="PANTHER" id="PTHR33841">
    <property type="entry name" value="DNA METHYLTRANSFERASE YEEA-RELATED"/>
    <property type="match status" value="1"/>
</dbReference>
<dbReference type="EC" id="2.1.1.72" evidence="1"/>
<evidence type="ECO:0000313" key="7">
    <source>
        <dbReference type="EMBL" id="KAA6309301.1"/>
    </source>
</evidence>
<feature type="non-terminal residue" evidence="7">
    <location>
        <position position="306"/>
    </location>
</feature>
<dbReference type="GO" id="GO:0006304">
    <property type="term" value="P:DNA modification"/>
    <property type="evidence" value="ECO:0007669"/>
    <property type="project" value="InterPro"/>
</dbReference>
<evidence type="ECO:0000256" key="2">
    <source>
        <dbReference type="ARBA" id="ARBA00022603"/>
    </source>
</evidence>
<evidence type="ECO:0000256" key="4">
    <source>
        <dbReference type="ARBA" id="ARBA00022691"/>
    </source>
</evidence>
<dbReference type="GO" id="GO:0032259">
    <property type="term" value="P:methylation"/>
    <property type="evidence" value="ECO:0007669"/>
    <property type="project" value="UniProtKB-KW"/>
</dbReference>
<reference evidence="7" key="1">
    <citation type="submission" date="2019-03" db="EMBL/GenBank/DDBJ databases">
        <title>Single cell metagenomics reveals metabolic interactions within the superorganism composed of flagellate Streblomastix strix and complex community of Bacteroidetes bacteria on its surface.</title>
        <authorList>
            <person name="Treitli S.C."/>
            <person name="Kolisko M."/>
            <person name="Husnik F."/>
            <person name="Keeling P."/>
            <person name="Hampl V."/>
        </authorList>
    </citation>
    <scope>NUCLEOTIDE SEQUENCE</scope>
    <source>
        <strain evidence="7">STM</strain>
    </source>
</reference>
<accession>A0A5J4PKC3</accession>
<evidence type="ECO:0000256" key="5">
    <source>
        <dbReference type="ARBA" id="ARBA00047942"/>
    </source>
</evidence>
<dbReference type="AlphaFoldDB" id="A0A5J4PKC3"/>
<dbReference type="GO" id="GO:0009007">
    <property type="term" value="F:site-specific DNA-methyltransferase (adenine-specific) activity"/>
    <property type="evidence" value="ECO:0007669"/>
    <property type="project" value="UniProtKB-EC"/>
</dbReference>